<feature type="transmembrane region" description="Helical" evidence="5">
    <location>
        <begin position="133"/>
        <end position="160"/>
    </location>
</feature>
<feature type="transmembrane region" description="Helical" evidence="5">
    <location>
        <begin position="206"/>
        <end position="228"/>
    </location>
</feature>
<proteinExistence type="inferred from homology"/>
<keyword evidence="5" id="KW-1003">Cell membrane</keyword>
<keyword evidence="8" id="KW-1185">Reference proteome</keyword>
<dbReference type="PROSITE" id="PS51012">
    <property type="entry name" value="ABC_TM2"/>
    <property type="match status" value="1"/>
</dbReference>
<protein>
    <recommendedName>
        <fullName evidence="5">Transport permease protein</fullName>
    </recommendedName>
</protein>
<feature type="transmembrane region" description="Helical" evidence="5">
    <location>
        <begin position="172"/>
        <end position="194"/>
    </location>
</feature>
<organism evidence="7 8">
    <name type="scientific">Anabaenopsis circularis NIES-21</name>
    <dbReference type="NCBI Taxonomy" id="1085406"/>
    <lineage>
        <taxon>Bacteria</taxon>
        <taxon>Bacillati</taxon>
        <taxon>Cyanobacteriota</taxon>
        <taxon>Cyanophyceae</taxon>
        <taxon>Nostocales</taxon>
        <taxon>Nodulariaceae</taxon>
        <taxon>Anabaenopsis</taxon>
    </lineage>
</organism>
<accession>A0A1Z4GCC1</accession>
<dbReference type="InterPro" id="IPR047817">
    <property type="entry name" value="ABC2_TM_bact-type"/>
</dbReference>
<dbReference type="PRINTS" id="PR00164">
    <property type="entry name" value="ABC2TRNSPORT"/>
</dbReference>
<dbReference type="Proteomes" id="UP000218287">
    <property type="component" value="Chromosome"/>
</dbReference>
<evidence type="ECO:0000256" key="3">
    <source>
        <dbReference type="ARBA" id="ARBA00022989"/>
    </source>
</evidence>
<dbReference type="InterPro" id="IPR051784">
    <property type="entry name" value="Nod_factor_ABC_transporter"/>
</dbReference>
<dbReference type="PANTHER" id="PTHR43229:SF2">
    <property type="entry name" value="NODULATION PROTEIN J"/>
    <property type="match status" value="1"/>
</dbReference>
<evidence type="ECO:0000256" key="2">
    <source>
        <dbReference type="ARBA" id="ARBA00022692"/>
    </source>
</evidence>
<dbReference type="AlphaFoldDB" id="A0A1Z4GCC1"/>
<comment type="caution">
    <text evidence="5">Lacks conserved residue(s) required for the propagation of feature annotation.</text>
</comment>
<feature type="transmembrane region" description="Helical" evidence="5">
    <location>
        <begin position="91"/>
        <end position="112"/>
    </location>
</feature>
<feature type="transmembrane region" description="Helical" evidence="5">
    <location>
        <begin position="255"/>
        <end position="280"/>
    </location>
</feature>
<dbReference type="InterPro" id="IPR000412">
    <property type="entry name" value="ABC_2_transport"/>
</dbReference>
<keyword evidence="5" id="KW-0813">Transport</keyword>
<gene>
    <name evidence="7" type="ORF">NIES21_09760</name>
</gene>
<keyword evidence="4 5" id="KW-0472">Membrane</keyword>
<dbReference type="GO" id="GO:0140359">
    <property type="term" value="F:ABC-type transporter activity"/>
    <property type="evidence" value="ECO:0007669"/>
    <property type="project" value="InterPro"/>
</dbReference>
<keyword evidence="3 5" id="KW-1133">Transmembrane helix</keyword>
<feature type="domain" description="ABC transmembrane type-2" evidence="6">
    <location>
        <begin position="51"/>
        <end position="283"/>
    </location>
</feature>
<reference evidence="7 8" key="1">
    <citation type="submission" date="2017-06" db="EMBL/GenBank/DDBJ databases">
        <title>Genome sequencing of cyanobaciteial culture collection at National Institute for Environmental Studies (NIES).</title>
        <authorList>
            <person name="Hirose Y."/>
            <person name="Shimura Y."/>
            <person name="Fujisawa T."/>
            <person name="Nakamura Y."/>
            <person name="Kawachi M."/>
        </authorList>
    </citation>
    <scope>NUCLEOTIDE SEQUENCE [LARGE SCALE GENOMIC DNA]</scope>
    <source>
        <strain evidence="7 8">NIES-21</strain>
    </source>
</reference>
<comment type="subcellular location">
    <subcellularLocation>
        <location evidence="5">Cell membrane</location>
        <topology evidence="5">Multi-pass membrane protein</topology>
    </subcellularLocation>
    <subcellularLocation>
        <location evidence="1">Membrane</location>
        <topology evidence="1">Multi-pass membrane protein</topology>
    </subcellularLocation>
</comment>
<name>A0A1Z4GCC1_9CYAN</name>
<dbReference type="EMBL" id="AP018174">
    <property type="protein sequence ID" value="BAY15161.1"/>
    <property type="molecule type" value="Genomic_DNA"/>
</dbReference>
<dbReference type="PANTHER" id="PTHR43229">
    <property type="entry name" value="NODULATION PROTEIN J"/>
    <property type="match status" value="1"/>
</dbReference>
<comment type="similarity">
    <text evidence="5">Belongs to the ABC-2 integral membrane protein family.</text>
</comment>
<dbReference type="OrthoDB" id="9788252at2"/>
<dbReference type="Pfam" id="PF01061">
    <property type="entry name" value="ABC2_membrane"/>
    <property type="match status" value="1"/>
</dbReference>
<keyword evidence="2 5" id="KW-0812">Transmembrane</keyword>
<dbReference type="GO" id="GO:0043190">
    <property type="term" value="C:ATP-binding cassette (ABC) transporter complex"/>
    <property type="evidence" value="ECO:0007669"/>
    <property type="project" value="InterPro"/>
</dbReference>
<evidence type="ECO:0000313" key="8">
    <source>
        <dbReference type="Proteomes" id="UP000218287"/>
    </source>
</evidence>
<evidence type="ECO:0000259" key="6">
    <source>
        <dbReference type="PROSITE" id="PS51012"/>
    </source>
</evidence>
<evidence type="ECO:0000256" key="5">
    <source>
        <dbReference type="RuleBase" id="RU361157"/>
    </source>
</evidence>
<evidence type="ECO:0000313" key="7">
    <source>
        <dbReference type="EMBL" id="BAY15161.1"/>
    </source>
</evidence>
<sequence>MTQQEPGVLLNGWVRTKATRKHNFISAISELVFKTFAIAELEIRKLRHDPTDLAVRAVQPALWLLIFGQVFSKIRAIPTGGNLPYLDFMTAGILAQSVLFVAIFTGGMTLIWERDLGIVHKFLASPTPRVAMVLGKAVACGVRCLSQVFIIYGLALLLGVKLNLHPLAIIKVLLIVLMGASCFCIFSLIIGCLVKTRERMTGIGQLLTMPLFFASNAIYPISLMPNWLKFISHINPLTYEVDALRGTMLLNGTSLYGFGLDCTVLLLTLIILTLICGKLYPRVAM</sequence>
<evidence type="ECO:0000256" key="1">
    <source>
        <dbReference type="ARBA" id="ARBA00004141"/>
    </source>
</evidence>
<dbReference type="InterPro" id="IPR013525">
    <property type="entry name" value="ABC2_TM"/>
</dbReference>
<evidence type="ECO:0000256" key="4">
    <source>
        <dbReference type="ARBA" id="ARBA00023136"/>
    </source>
</evidence>
<dbReference type="PIRSF" id="PIRSF006648">
    <property type="entry name" value="DrrB"/>
    <property type="match status" value="1"/>
</dbReference>